<sequence>MLRHDDPLPHRPRRVLVAGVSGAGKTTLARRVAAVTGGPHTEIDALFHGPGWVPRTEFLDDVRALVARDAWTTEWQYTGARPLLAERADLLVWLDLAFATVTLPRLLRRTVGRRLRRQELWNGNVEPPLWTVLTDREHVVRWAVHTRGKLRVRVPLLEEHEPHLVVVRLRSPREVKRWVEGALRAAVAASSG</sequence>
<dbReference type="PANTHER" id="PTHR37816:SF1">
    <property type="entry name" value="TOXIN"/>
    <property type="match status" value="1"/>
</dbReference>
<dbReference type="SUPFAM" id="SSF52540">
    <property type="entry name" value="P-loop containing nucleoside triphosphate hydrolases"/>
    <property type="match status" value="1"/>
</dbReference>
<protein>
    <submittedName>
        <fullName evidence="1">Adenylate kinase</fullName>
    </submittedName>
</protein>
<keyword evidence="2" id="KW-1185">Reference proteome</keyword>
<evidence type="ECO:0000313" key="2">
    <source>
        <dbReference type="Proteomes" id="UP000250222"/>
    </source>
</evidence>
<accession>A0A2Y9AN98</accession>
<dbReference type="EMBL" id="UETB01000014">
    <property type="protein sequence ID" value="SSA45536.1"/>
    <property type="molecule type" value="Genomic_DNA"/>
</dbReference>
<evidence type="ECO:0000313" key="1">
    <source>
        <dbReference type="EMBL" id="SSA45536.1"/>
    </source>
</evidence>
<name>A0A2Y9AN98_9MICO</name>
<proteinExistence type="predicted"/>
<dbReference type="RefSeq" id="WP_110853415.1">
    <property type="nucleotide sequence ID" value="NZ_QKLZ01000014.1"/>
</dbReference>
<dbReference type="PANTHER" id="PTHR37816">
    <property type="entry name" value="YALI0E33011P"/>
    <property type="match status" value="1"/>
</dbReference>
<gene>
    <name evidence="1" type="ORF">SAMN05216184_11461</name>
</gene>
<keyword evidence="1" id="KW-0808">Transferase</keyword>
<dbReference type="AlphaFoldDB" id="A0A2Y9AN98"/>
<dbReference type="Proteomes" id="UP000250222">
    <property type="component" value="Unassembled WGS sequence"/>
</dbReference>
<organism evidence="1 2">
    <name type="scientific">Georgenia satyanarayanai</name>
    <dbReference type="NCBI Taxonomy" id="860221"/>
    <lineage>
        <taxon>Bacteria</taxon>
        <taxon>Bacillati</taxon>
        <taxon>Actinomycetota</taxon>
        <taxon>Actinomycetes</taxon>
        <taxon>Micrococcales</taxon>
        <taxon>Bogoriellaceae</taxon>
        <taxon>Georgenia</taxon>
    </lineage>
</organism>
<dbReference type="GO" id="GO:0016301">
    <property type="term" value="F:kinase activity"/>
    <property type="evidence" value="ECO:0007669"/>
    <property type="project" value="UniProtKB-KW"/>
</dbReference>
<dbReference type="CDD" id="cd02019">
    <property type="entry name" value="NK"/>
    <property type="match status" value="1"/>
</dbReference>
<dbReference type="InterPro" id="IPR027417">
    <property type="entry name" value="P-loop_NTPase"/>
</dbReference>
<dbReference type="OrthoDB" id="3199600at2"/>
<dbReference type="InterPro" id="IPR052922">
    <property type="entry name" value="Cytidylate_Kinase-2"/>
</dbReference>
<dbReference type="Gene3D" id="3.40.50.300">
    <property type="entry name" value="P-loop containing nucleotide triphosphate hydrolases"/>
    <property type="match status" value="1"/>
</dbReference>
<reference evidence="1 2" key="1">
    <citation type="submission" date="2016-10" db="EMBL/GenBank/DDBJ databases">
        <authorList>
            <person name="Cai Z."/>
        </authorList>
    </citation>
    <scope>NUCLEOTIDE SEQUENCE [LARGE SCALE GENOMIC DNA]</scope>
    <source>
        <strain evidence="1 2">CGMCC 1.10826</strain>
    </source>
</reference>
<keyword evidence="1" id="KW-0418">Kinase</keyword>